<evidence type="ECO:0000313" key="2">
    <source>
        <dbReference type="EMBL" id="RXG31127.1"/>
    </source>
</evidence>
<evidence type="ECO:0000313" key="5">
    <source>
        <dbReference type="Proteomes" id="UP000290037"/>
    </source>
</evidence>
<keyword evidence="5" id="KW-1185">Reference proteome</keyword>
<evidence type="ECO:0008006" key="6">
    <source>
        <dbReference type="Google" id="ProtNLM"/>
    </source>
</evidence>
<organism evidence="3 4">
    <name type="scientific">Leeuwenhoekiella palythoae</name>
    <dbReference type="NCBI Taxonomy" id="573501"/>
    <lineage>
        <taxon>Bacteria</taxon>
        <taxon>Pseudomonadati</taxon>
        <taxon>Bacteroidota</taxon>
        <taxon>Flavobacteriia</taxon>
        <taxon>Flavobacteriales</taxon>
        <taxon>Flavobacteriaceae</taxon>
        <taxon>Leeuwenhoekiella</taxon>
    </lineage>
</organism>
<evidence type="ECO:0000313" key="3">
    <source>
        <dbReference type="EMBL" id="SHH80424.1"/>
    </source>
</evidence>
<reference evidence="4" key="1">
    <citation type="submission" date="2016-11" db="EMBL/GenBank/DDBJ databases">
        <authorList>
            <person name="Varghese N."/>
            <person name="Submissions S."/>
        </authorList>
    </citation>
    <scope>NUCLEOTIDE SEQUENCE [LARGE SCALE GENOMIC DNA]</scope>
    <source>
        <strain evidence="4">DSM 19859</strain>
    </source>
</reference>
<dbReference type="AlphaFoldDB" id="A0A1M5VZL2"/>
<dbReference type="Proteomes" id="UP000290037">
    <property type="component" value="Unassembled WGS sequence"/>
</dbReference>
<sequence>MRSKLYTYVVTLILIAGAAHIGYGQGAKEPPEPQVRTGDAPPFGLPTPIDDYIPHLLIFGVFMGGYFFYKAERQKVTNS</sequence>
<name>A0A1M5VZL2_9FLAO</name>
<feature type="transmembrane region" description="Helical" evidence="1">
    <location>
        <begin position="52"/>
        <end position="69"/>
    </location>
</feature>
<dbReference type="Proteomes" id="UP000184240">
    <property type="component" value="Unassembled WGS sequence"/>
</dbReference>
<evidence type="ECO:0000256" key="1">
    <source>
        <dbReference type="SAM" id="Phobius"/>
    </source>
</evidence>
<keyword evidence="1" id="KW-0472">Membrane</keyword>
<feature type="transmembrane region" description="Helical" evidence="1">
    <location>
        <begin position="5"/>
        <end position="23"/>
    </location>
</feature>
<reference evidence="2 5" key="3">
    <citation type="submission" date="2018-07" db="EMBL/GenBank/DDBJ databases">
        <title>Leeuwenhoekiella genomics.</title>
        <authorList>
            <person name="Tahon G."/>
            <person name="Willems A."/>
        </authorList>
    </citation>
    <scope>NUCLEOTIDE SEQUENCE [LARGE SCALE GENOMIC DNA]</scope>
    <source>
        <strain evidence="2 5">LMG 24856</strain>
    </source>
</reference>
<dbReference type="RefSeq" id="WP_072980979.1">
    <property type="nucleotide sequence ID" value="NZ_FQXT01000002.1"/>
</dbReference>
<protein>
    <recommendedName>
        <fullName evidence="6">Cobalt/nickel transport protein</fullName>
    </recommendedName>
</protein>
<keyword evidence="1" id="KW-0812">Transmembrane</keyword>
<keyword evidence="1" id="KW-1133">Transmembrane helix</keyword>
<dbReference type="EMBL" id="FQXT01000002">
    <property type="protein sequence ID" value="SHH80424.1"/>
    <property type="molecule type" value="Genomic_DNA"/>
</dbReference>
<reference evidence="3" key="2">
    <citation type="submission" date="2016-11" db="EMBL/GenBank/DDBJ databases">
        <authorList>
            <person name="Jaros S."/>
            <person name="Januszkiewicz K."/>
            <person name="Wedrychowicz H."/>
        </authorList>
    </citation>
    <scope>NUCLEOTIDE SEQUENCE [LARGE SCALE GENOMIC DNA]</scope>
    <source>
        <strain evidence="3">DSM 19859</strain>
    </source>
</reference>
<gene>
    <name evidence="2" type="ORF">DSM01_265</name>
    <name evidence="3" type="ORF">SAMN04487999_0972</name>
</gene>
<accession>A0A1M5VZL2</accession>
<dbReference type="OrthoDB" id="9934491at2"/>
<dbReference type="EMBL" id="QOVN01000001">
    <property type="protein sequence ID" value="RXG31127.1"/>
    <property type="molecule type" value="Genomic_DNA"/>
</dbReference>
<evidence type="ECO:0000313" key="4">
    <source>
        <dbReference type="Proteomes" id="UP000184240"/>
    </source>
</evidence>
<proteinExistence type="predicted"/>